<keyword evidence="1" id="KW-0812">Transmembrane</keyword>
<dbReference type="KEGG" id="spon:HME9304_01218"/>
<name>A0A2Z4LSA1_9FLAO</name>
<accession>A0A2Z4LSA1</accession>
<gene>
    <name evidence="2" type="ORF">HME9304_01218</name>
</gene>
<dbReference type="Proteomes" id="UP000248536">
    <property type="component" value="Chromosome"/>
</dbReference>
<keyword evidence="3" id="KW-1185">Reference proteome</keyword>
<keyword evidence="1" id="KW-1133">Transmembrane helix</keyword>
<dbReference type="RefSeq" id="WP_112377710.1">
    <property type="nucleotide sequence ID" value="NZ_CP030104.1"/>
</dbReference>
<organism evidence="2 3">
    <name type="scientific">Flagellimonas maritima</name>
    <dbReference type="NCBI Taxonomy" id="1383885"/>
    <lineage>
        <taxon>Bacteria</taxon>
        <taxon>Pseudomonadati</taxon>
        <taxon>Bacteroidota</taxon>
        <taxon>Flavobacteriia</taxon>
        <taxon>Flavobacteriales</taxon>
        <taxon>Flavobacteriaceae</taxon>
        <taxon>Flagellimonas</taxon>
    </lineage>
</organism>
<reference evidence="2 3" key="1">
    <citation type="submission" date="2018-06" db="EMBL/GenBank/DDBJ databases">
        <title>Spongiibacterium sp. HME9304 Genome sequencing and assembly.</title>
        <authorList>
            <person name="Kang H."/>
            <person name="Kim H."/>
            <person name="Joh K."/>
        </authorList>
    </citation>
    <scope>NUCLEOTIDE SEQUENCE [LARGE SCALE GENOMIC DNA]</scope>
    <source>
        <strain evidence="2 3">HME9304</strain>
    </source>
</reference>
<evidence type="ECO:0000313" key="3">
    <source>
        <dbReference type="Proteomes" id="UP000248536"/>
    </source>
</evidence>
<evidence type="ECO:0000313" key="2">
    <source>
        <dbReference type="EMBL" id="AWX44218.1"/>
    </source>
</evidence>
<sequence length="234" mass="26590">MKSLEIIFSLIAAILTAFVSYKWKNIDILGKITLIAVIIATIFIAINSFRQTKKEALIERVNAKFGDIKTSSSPRMQIKLGDKEWAAGFVTVSGVFRIGNYGPWFKLGYENNTLLINFIIRDLNGKVIAVIEDNVWTIFDNNYEYNNDDTTFEMVTKGERKVFFQIKYRKGEAYLTGFLLDEKANGFAIYGMEKGKGTKVKPIGENKQNAPTPTDLNIPRIFKYPRGKYLGVKL</sequence>
<keyword evidence="1" id="KW-0472">Membrane</keyword>
<proteinExistence type="predicted"/>
<feature type="transmembrane region" description="Helical" evidence="1">
    <location>
        <begin position="6"/>
        <end position="21"/>
    </location>
</feature>
<feature type="transmembrane region" description="Helical" evidence="1">
    <location>
        <begin position="28"/>
        <end position="46"/>
    </location>
</feature>
<dbReference type="EMBL" id="CP030104">
    <property type="protein sequence ID" value="AWX44218.1"/>
    <property type="molecule type" value="Genomic_DNA"/>
</dbReference>
<dbReference type="AlphaFoldDB" id="A0A2Z4LSA1"/>
<dbReference type="OrthoDB" id="9873617at2"/>
<evidence type="ECO:0000256" key="1">
    <source>
        <dbReference type="SAM" id="Phobius"/>
    </source>
</evidence>
<protein>
    <submittedName>
        <fullName evidence="2">Uncharacterized protein</fullName>
    </submittedName>
</protein>